<dbReference type="Gene3D" id="1.10.167.10">
    <property type="entry name" value="Regulator of G-protein Signalling 4, domain 2"/>
    <property type="match status" value="1"/>
</dbReference>
<accession>A0AA88GPN2</accession>
<dbReference type="InterPro" id="IPR016137">
    <property type="entry name" value="RGS"/>
</dbReference>
<dbReference type="PROSITE" id="PS50132">
    <property type="entry name" value="RGS"/>
    <property type="match status" value="1"/>
</dbReference>
<keyword evidence="2" id="KW-0472">Membrane</keyword>
<dbReference type="InterPro" id="IPR036305">
    <property type="entry name" value="RGS_sf"/>
</dbReference>
<dbReference type="RefSeq" id="XP_044550564.1">
    <property type="nucleotide sequence ID" value="XM_044691721.1"/>
</dbReference>
<evidence type="ECO:0000256" key="2">
    <source>
        <dbReference type="SAM" id="Phobius"/>
    </source>
</evidence>
<feature type="region of interest" description="Disordered" evidence="1">
    <location>
        <begin position="611"/>
        <end position="646"/>
    </location>
</feature>
<evidence type="ECO:0000259" key="3">
    <source>
        <dbReference type="PROSITE" id="PS50132"/>
    </source>
</evidence>
<feature type="domain" description="RGS" evidence="3">
    <location>
        <begin position="981"/>
        <end position="1017"/>
    </location>
</feature>
<evidence type="ECO:0000313" key="5">
    <source>
        <dbReference type="Proteomes" id="UP000816034"/>
    </source>
</evidence>
<keyword evidence="2" id="KW-0812">Transmembrane</keyword>
<name>A0AA88GPN2_NAELO</name>
<dbReference type="InterPro" id="IPR044926">
    <property type="entry name" value="RGS_subdomain_2"/>
</dbReference>
<comment type="caution">
    <text evidence="4">The sequence shown here is derived from an EMBL/GenBank/DDBJ whole genome shotgun (WGS) entry which is preliminary data.</text>
</comment>
<evidence type="ECO:0000313" key="4">
    <source>
        <dbReference type="EMBL" id="KAG2386572.1"/>
    </source>
</evidence>
<feature type="region of interest" description="Disordered" evidence="1">
    <location>
        <begin position="1190"/>
        <end position="1215"/>
    </location>
</feature>
<protein>
    <recommendedName>
        <fullName evidence="3">RGS domain-containing protein</fullName>
    </recommendedName>
</protein>
<dbReference type="AlphaFoldDB" id="A0AA88GPN2"/>
<feature type="transmembrane region" description="Helical" evidence="2">
    <location>
        <begin position="473"/>
        <end position="495"/>
    </location>
</feature>
<proteinExistence type="predicted"/>
<reference evidence="4 5" key="1">
    <citation type="journal article" date="2018" name="BMC Genomics">
        <title>The genome of Naegleria lovaniensis, the basis for a comparative approach to unravel pathogenicity factors of the human pathogenic amoeba N. fowleri.</title>
        <authorList>
            <person name="Liechti N."/>
            <person name="Schurch N."/>
            <person name="Bruggmann R."/>
            <person name="Wittwer M."/>
        </authorList>
    </citation>
    <scope>NUCLEOTIDE SEQUENCE [LARGE SCALE GENOMIC DNA]</scope>
    <source>
        <strain evidence="4 5">ATCC 30569</strain>
    </source>
</reference>
<dbReference type="SUPFAM" id="SSF48097">
    <property type="entry name" value="Regulator of G-protein signaling, RGS"/>
    <property type="match status" value="1"/>
</dbReference>
<dbReference type="EMBL" id="PYSW02000015">
    <property type="protein sequence ID" value="KAG2386572.1"/>
    <property type="molecule type" value="Genomic_DNA"/>
</dbReference>
<keyword evidence="5" id="KW-1185">Reference proteome</keyword>
<feature type="region of interest" description="Disordered" evidence="1">
    <location>
        <begin position="1032"/>
        <end position="1051"/>
    </location>
</feature>
<feature type="transmembrane region" description="Helical" evidence="2">
    <location>
        <begin position="108"/>
        <end position="131"/>
    </location>
</feature>
<organism evidence="4 5">
    <name type="scientific">Naegleria lovaniensis</name>
    <name type="common">Amoeba</name>
    <dbReference type="NCBI Taxonomy" id="51637"/>
    <lineage>
        <taxon>Eukaryota</taxon>
        <taxon>Discoba</taxon>
        <taxon>Heterolobosea</taxon>
        <taxon>Tetramitia</taxon>
        <taxon>Eutetramitia</taxon>
        <taxon>Vahlkampfiidae</taxon>
        <taxon>Naegleria</taxon>
    </lineage>
</organism>
<feature type="transmembrane region" description="Helical" evidence="2">
    <location>
        <begin position="895"/>
        <end position="916"/>
    </location>
</feature>
<feature type="transmembrane region" description="Helical" evidence="2">
    <location>
        <begin position="796"/>
        <end position="817"/>
    </location>
</feature>
<dbReference type="GeneID" id="68094772"/>
<feature type="transmembrane region" description="Helical" evidence="2">
    <location>
        <begin position="535"/>
        <end position="562"/>
    </location>
</feature>
<sequence length="1215" mass="137754">MNESSPPTMYNTIAFINNMEEEPSRVSNCCCSSYTKKLSSTTSNPLLLLTTTCSSSTARKEEEQDFDFLFYRHDHLSTRESMVVDFTTRRTIPSSRFHRSYMSSSSSITTMVSLFILLALFILNITNLYVLTTTRYHSHFQPQGLHHHHYNNDYHHWTTSEHALLQRQRLHDESMFVVLAQESSSSSSPPPPSTSPSSCILSQEQAFLFTQLHDFKFTPNLYGTWRLKYSNVSSTTSLSASSHLVPCPDLFEITTISVSATIDRMTYFAVSMDIIHNKTEFESDLWGVAYQPRFRNIFFELHASTNLTRTHSGSYLVEMKDQYLVSNETREDGSYASLVSGSQVFMTPLFMRKMFYGFEYTIELKLQDLFNMLKSEQDNIPPPSIQTFLTSLSFSNSSNNSSSSMNMTNSESIFKLKMLVSKFDLPFTFPLIIKQPLGTNSILLCAEISLKTLGQTELSDLNFQKSLIQVHHAISTIIVVINATLSIIVLSLLVILRKSKPRESRGYLPYVIFIQIFVNFVRLLLQTYWGDEFLLLVFVFSTMILLCFSYLMYFLNTLVVFYKRKVYNDWYKKMKRESLDKQKKQKTNASVNQNTIAIVVTSHGDATPTLPSAGNHFLTPLTHENADSSNKSLESSLHPTSSSSAITLHSNSSGELLLQPSQTPQTPQPQQHLLPQNSVSDIDMTATTAGVAEPLTLPPQSQQSVSQQKDSTLENTIANHLSENGLDVSSGSMSILHEDVLSKTELGSIWWVKSRRVKICSTIFVAFLVSLSLVAILPVFLLTGESVLQTTVLSVLGFYFLVASAMAIGALSFDMAWNWKRIIKRCEWKKYFFRNDPLYYRLELVIHFFSIFQFIASVAVLFIVRDRVDNISLLNNKTYSSTLPTATFASLPIEFTAVVFEILASGGGFICIMTLYEKYKMLFESEQDDYSHDTHSKADQNEHQEEPPNAQVEIPTIDKKPSNVKFRTNIFSPLLELLGDDLGKLFVDEKGFELLRLFSRSEFSMENLAFINDMEKIYTLLFCDINESRKLSGSGAASPTSSSLSKSYKPTLRQNLSRDTIEKAKQTVCEDFYNLYVSENAKLSVNFSNQSKMIFNKWKQNGWNDEYIKSDEFPNDLDYITLDVVKNVRDTFRRFQLTQSYKEWKIQSRKNIQVLKSALRQAKKSPVTIHLNNGNGATVLLAETIISPSPPAATSTSPTANNASTTIDVNTVKLE</sequence>
<dbReference type="Proteomes" id="UP000816034">
    <property type="component" value="Unassembled WGS sequence"/>
</dbReference>
<feature type="compositionally biased region" description="Low complexity" evidence="1">
    <location>
        <begin position="1192"/>
        <end position="1206"/>
    </location>
</feature>
<feature type="transmembrane region" description="Helical" evidence="2">
    <location>
        <begin position="838"/>
        <end position="864"/>
    </location>
</feature>
<keyword evidence="2" id="KW-1133">Transmembrane helix</keyword>
<feature type="transmembrane region" description="Helical" evidence="2">
    <location>
        <begin position="763"/>
        <end position="784"/>
    </location>
</feature>
<feature type="transmembrane region" description="Helical" evidence="2">
    <location>
        <begin position="507"/>
        <end position="529"/>
    </location>
</feature>
<gene>
    <name evidence="4" type="ORF">C9374_002316</name>
</gene>
<evidence type="ECO:0000256" key="1">
    <source>
        <dbReference type="SAM" id="MobiDB-lite"/>
    </source>
</evidence>
<feature type="compositionally biased region" description="Low complexity" evidence="1">
    <location>
        <begin position="632"/>
        <end position="644"/>
    </location>
</feature>